<dbReference type="GO" id="GO:0006261">
    <property type="term" value="P:DNA-templated DNA replication"/>
    <property type="evidence" value="ECO:0007669"/>
    <property type="project" value="TreeGrafter"/>
</dbReference>
<dbReference type="Gene3D" id="1.10.8.60">
    <property type="match status" value="1"/>
</dbReference>
<keyword evidence="6" id="KW-0239">DNA-directed DNA polymerase</keyword>
<evidence type="ECO:0000256" key="1">
    <source>
        <dbReference type="ARBA" id="ARBA00012417"/>
    </source>
</evidence>
<dbReference type="FunCoup" id="A0LK17">
    <property type="interactions" value="120"/>
</dbReference>
<reference evidence="11 12" key="1">
    <citation type="submission" date="2006-10" db="EMBL/GenBank/DDBJ databases">
        <title>Complete sequence of Syntrophobacter fumaroxidans MPOB.</title>
        <authorList>
            <consortium name="US DOE Joint Genome Institute"/>
            <person name="Copeland A."/>
            <person name="Lucas S."/>
            <person name="Lapidus A."/>
            <person name="Barry K."/>
            <person name="Detter J.C."/>
            <person name="Glavina del Rio T."/>
            <person name="Hammon N."/>
            <person name="Israni S."/>
            <person name="Pitluck S."/>
            <person name="Goltsman E.G."/>
            <person name="Martinez M."/>
            <person name="Schmutz J."/>
            <person name="Larimer F."/>
            <person name="Land M."/>
            <person name="Hauser L."/>
            <person name="Kyrpides N."/>
            <person name="Kim E."/>
            <person name="Boone D.R."/>
            <person name="Brockman F."/>
            <person name="Culley D."/>
            <person name="Ferry J."/>
            <person name="Gunsalus R."/>
            <person name="McInerney M.J."/>
            <person name="Morrison M."/>
            <person name="Plugge C."/>
            <person name="Rohlin L."/>
            <person name="Scholten J."/>
            <person name="Sieber J."/>
            <person name="Stams A.J.M."/>
            <person name="Worm P."/>
            <person name="Henstra A.M."/>
            <person name="Richardson P."/>
        </authorList>
    </citation>
    <scope>NUCLEOTIDE SEQUENCE [LARGE SCALE GENOMIC DNA]</scope>
    <source>
        <strain evidence="12">DSM 10017 / MPOB</strain>
    </source>
</reference>
<dbReference type="InterPro" id="IPR010372">
    <property type="entry name" value="DNA_pol3_delta_N"/>
</dbReference>
<dbReference type="InParanoid" id="A0LK17"/>
<dbReference type="Pfam" id="PF06144">
    <property type="entry name" value="DNA_pol3_delta"/>
    <property type="match status" value="1"/>
</dbReference>
<evidence type="ECO:0000313" key="11">
    <source>
        <dbReference type="EMBL" id="ABK17769.1"/>
    </source>
</evidence>
<evidence type="ECO:0000256" key="6">
    <source>
        <dbReference type="ARBA" id="ARBA00022932"/>
    </source>
</evidence>
<evidence type="ECO:0000256" key="5">
    <source>
        <dbReference type="ARBA" id="ARBA00022705"/>
    </source>
</evidence>
<feature type="domain" description="DNA polymerase III delta N-terminal" evidence="9">
    <location>
        <begin position="19"/>
        <end position="120"/>
    </location>
</feature>
<dbReference type="SUPFAM" id="SSF52540">
    <property type="entry name" value="P-loop containing nucleoside triphosphate hydrolases"/>
    <property type="match status" value="1"/>
</dbReference>
<dbReference type="AlphaFoldDB" id="A0LK17"/>
<dbReference type="HOGENOM" id="CLU_044694_2_1_7"/>
<evidence type="ECO:0000256" key="7">
    <source>
        <dbReference type="ARBA" id="ARBA00034754"/>
    </source>
</evidence>
<dbReference type="InterPro" id="IPR027417">
    <property type="entry name" value="P-loop_NTPase"/>
</dbReference>
<dbReference type="InterPro" id="IPR048466">
    <property type="entry name" value="DNA_pol3_delta-like_C"/>
</dbReference>
<dbReference type="STRING" id="335543.Sfum_2086"/>
<dbReference type="GO" id="GO:0009360">
    <property type="term" value="C:DNA polymerase III complex"/>
    <property type="evidence" value="ECO:0007669"/>
    <property type="project" value="InterPro"/>
</dbReference>
<dbReference type="GO" id="GO:0003677">
    <property type="term" value="F:DNA binding"/>
    <property type="evidence" value="ECO:0007669"/>
    <property type="project" value="InterPro"/>
</dbReference>
<dbReference type="RefSeq" id="WP_011698938.1">
    <property type="nucleotide sequence ID" value="NC_008554.1"/>
</dbReference>
<dbReference type="PANTHER" id="PTHR34388:SF1">
    <property type="entry name" value="DNA POLYMERASE III SUBUNIT DELTA"/>
    <property type="match status" value="1"/>
</dbReference>
<evidence type="ECO:0000313" key="12">
    <source>
        <dbReference type="Proteomes" id="UP000001784"/>
    </source>
</evidence>
<protein>
    <recommendedName>
        <fullName evidence="2">DNA polymerase III subunit delta</fullName>
        <ecNumber evidence="1">2.7.7.7</ecNumber>
    </recommendedName>
</protein>
<evidence type="ECO:0000256" key="2">
    <source>
        <dbReference type="ARBA" id="ARBA00017703"/>
    </source>
</evidence>
<dbReference type="EC" id="2.7.7.7" evidence="1"/>
<gene>
    <name evidence="11" type="ordered locus">Sfum_2086</name>
</gene>
<comment type="catalytic activity">
    <reaction evidence="8">
        <text>DNA(n) + a 2'-deoxyribonucleoside 5'-triphosphate = DNA(n+1) + diphosphate</text>
        <dbReference type="Rhea" id="RHEA:22508"/>
        <dbReference type="Rhea" id="RHEA-COMP:17339"/>
        <dbReference type="Rhea" id="RHEA-COMP:17340"/>
        <dbReference type="ChEBI" id="CHEBI:33019"/>
        <dbReference type="ChEBI" id="CHEBI:61560"/>
        <dbReference type="ChEBI" id="CHEBI:173112"/>
        <dbReference type="EC" id="2.7.7.7"/>
    </reaction>
</comment>
<evidence type="ECO:0000256" key="4">
    <source>
        <dbReference type="ARBA" id="ARBA00022695"/>
    </source>
</evidence>
<dbReference type="Pfam" id="PF21694">
    <property type="entry name" value="DNA_pol3_delta_C"/>
    <property type="match status" value="1"/>
</dbReference>
<keyword evidence="12" id="KW-1185">Reference proteome</keyword>
<dbReference type="Proteomes" id="UP000001784">
    <property type="component" value="Chromosome"/>
</dbReference>
<comment type="similarity">
    <text evidence="7">Belongs to the DNA polymerase HolA subunit family.</text>
</comment>
<dbReference type="GO" id="GO:0003887">
    <property type="term" value="F:DNA-directed DNA polymerase activity"/>
    <property type="evidence" value="ECO:0007669"/>
    <property type="project" value="UniProtKB-KW"/>
</dbReference>
<name>A0LK17_SYNFM</name>
<dbReference type="InterPro" id="IPR008921">
    <property type="entry name" value="DNA_pol3_clamp-load_cplx_C"/>
</dbReference>
<evidence type="ECO:0000259" key="9">
    <source>
        <dbReference type="Pfam" id="PF06144"/>
    </source>
</evidence>
<dbReference type="EMBL" id="CP000478">
    <property type="protein sequence ID" value="ABK17769.1"/>
    <property type="molecule type" value="Genomic_DNA"/>
</dbReference>
<dbReference type="InterPro" id="IPR005790">
    <property type="entry name" value="DNA_polIII_delta"/>
</dbReference>
<keyword evidence="3 11" id="KW-0808">Transferase</keyword>
<organism evidence="11 12">
    <name type="scientific">Syntrophobacter fumaroxidans (strain DSM 10017 / MPOB)</name>
    <dbReference type="NCBI Taxonomy" id="335543"/>
    <lineage>
        <taxon>Bacteria</taxon>
        <taxon>Pseudomonadati</taxon>
        <taxon>Thermodesulfobacteriota</taxon>
        <taxon>Syntrophobacteria</taxon>
        <taxon>Syntrophobacterales</taxon>
        <taxon>Syntrophobacteraceae</taxon>
        <taxon>Syntrophobacter</taxon>
    </lineage>
</organism>
<proteinExistence type="inferred from homology"/>
<dbReference type="eggNOG" id="COG1466">
    <property type="taxonomic scope" value="Bacteria"/>
</dbReference>
<dbReference type="SUPFAM" id="SSF48019">
    <property type="entry name" value="post-AAA+ oligomerization domain-like"/>
    <property type="match status" value="1"/>
</dbReference>
<dbReference type="NCBIfam" id="TIGR01128">
    <property type="entry name" value="holA"/>
    <property type="match status" value="1"/>
</dbReference>
<accession>A0LK17</accession>
<dbReference type="OrthoDB" id="9769782at2"/>
<sequence>MPADEFFRRLEREPLSPVYFLVGEAELLIEEAWKRLVEKIASGGARAFNGERYQAKEYTAAEMVAGLRALPMFAPKRLLMVRHIENWPEEQRKILLSYLARPFPTACLVLTLSGKKGLEKIEAAVTAVGTVVHLHGPSERELPRWLRDRARQRGKELSFQAAMHLAEQVGTDLQRLESELEKLITYVGDNAAIEADDVLQAVSAQRGHTIFELLDAVAERKSGRTLAMLRSLLAEGQAPLQVLAMIARHVRQLWQVKSALEEGMPLPQAARKFNIHQFVAGKHARQAPLFSEADLYRMHRAICDTDFALKSTGTNPEALLENLALGMCLKND</sequence>
<keyword evidence="4 11" id="KW-0548">Nucleotidyltransferase</keyword>
<evidence type="ECO:0000259" key="10">
    <source>
        <dbReference type="Pfam" id="PF21694"/>
    </source>
</evidence>
<feature type="domain" description="DNA polymerase III delta subunit-like C-terminal" evidence="10">
    <location>
        <begin position="209"/>
        <end position="325"/>
    </location>
</feature>
<keyword evidence="5" id="KW-0235">DNA replication</keyword>
<dbReference type="PANTHER" id="PTHR34388">
    <property type="entry name" value="DNA POLYMERASE III SUBUNIT DELTA"/>
    <property type="match status" value="1"/>
</dbReference>
<dbReference type="Gene3D" id="1.20.272.10">
    <property type="match status" value="1"/>
</dbReference>
<evidence type="ECO:0000256" key="8">
    <source>
        <dbReference type="ARBA" id="ARBA00049244"/>
    </source>
</evidence>
<dbReference type="KEGG" id="sfu:Sfum_2086"/>
<dbReference type="Gene3D" id="3.40.50.300">
    <property type="entry name" value="P-loop containing nucleotide triphosphate hydrolases"/>
    <property type="match status" value="1"/>
</dbReference>
<evidence type="ECO:0000256" key="3">
    <source>
        <dbReference type="ARBA" id="ARBA00022679"/>
    </source>
</evidence>